<dbReference type="InterPro" id="IPR027408">
    <property type="entry name" value="PNPase/RNase_PH_dom_sf"/>
</dbReference>
<dbReference type="SUPFAM" id="SSF50249">
    <property type="entry name" value="Nucleic acid-binding proteins"/>
    <property type="match status" value="1"/>
</dbReference>
<keyword evidence="12" id="KW-1185">Reference proteome</keyword>
<dbReference type="CDD" id="cd02393">
    <property type="entry name" value="KH-I_PNPase"/>
    <property type="match status" value="1"/>
</dbReference>
<dbReference type="Pfam" id="PF01138">
    <property type="entry name" value="RNase_PH"/>
    <property type="match status" value="2"/>
</dbReference>
<dbReference type="CDD" id="cd11363">
    <property type="entry name" value="RNase_PH_PNPase_1"/>
    <property type="match status" value="1"/>
</dbReference>
<feature type="binding site" evidence="8">
    <location>
        <position position="486"/>
    </location>
    <ligand>
        <name>Mg(2+)</name>
        <dbReference type="ChEBI" id="CHEBI:18420"/>
    </ligand>
</feature>
<dbReference type="InterPro" id="IPR036456">
    <property type="entry name" value="PNPase_PH_RNA-bd_sf"/>
</dbReference>
<dbReference type="InterPro" id="IPR012340">
    <property type="entry name" value="NA-bd_OB-fold"/>
</dbReference>
<dbReference type="SMART" id="SM00316">
    <property type="entry name" value="S1"/>
    <property type="match status" value="1"/>
</dbReference>
<keyword evidence="7 8" id="KW-0694">RNA-binding</keyword>
<dbReference type="SUPFAM" id="SSF55666">
    <property type="entry name" value="Ribonuclease PH domain 2-like"/>
    <property type="match status" value="2"/>
</dbReference>
<evidence type="ECO:0000256" key="9">
    <source>
        <dbReference type="SAM" id="MobiDB-lite"/>
    </source>
</evidence>
<name>A0ABS9CQU1_9FIRM</name>
<protein>
    <recommendedName>
        <fullName evidence="8">Polyribonucleotide nucleotidyltransferase</fullName>
        <ecNumber evidence="8">2.7.7.8</ecNumber>
    </recommendedName>
    <alternativeName>
        <fullName evidence="8">Polynucleotide phosphorylase</fullName>
        <shortName evidence="8">PNPase</shortName>
    </alternativeName>
</protein>
<dbReference type="NCBIfam" id="TIGR03591">
    <property type="entry name" value="polynuc_phos"/>
    <property type="match status" value="1"/>
</dbReference>
<keyword evidence="3 8" id="KW-0808">Transferase</keyword>
<evidence type="ECO:0000313" key="12">
    <source>
        <dbReference type="Proteomes" id="UP001299220"/>
    </source>
</evidence>
<gene>
    <name evidence="8" type="primary">pnp</name>
    <name evidence="11" type="ORF">JQM67_08930</name>
</gene>
<comment type="function">
    <text evidence="8">Involved in mRNA degradation. Catalyzes the phosphorolysis of single-stranded polyribonucleotides processively in the 3'- to 5'-direction.</text>
</comment>
<evidence type="ECO:0000256" key="4">
    <source>
        <dbReference type="ARBA" id="ARBA00022695"/>
    </source>
</evidence>
<dbReference type="CDD" id="cd11364">
    <property type="entry name" value="RNase_PH_PNPase_2"/>
    <property type="match status" value="1"/>
</dbReference>
<evidence type="ECO:0000256" key="1">
    <source>
        <dbReference type="ARBA" id="ARBA00007404"/>
    </source>
</evidence>
<dbReference type="SMART" id="SM00322">
    <property type="entry name" value="KH"/>
    <property type="match status" value="1"/>
</dbReference>
<dbReference type="Pfam" id="PF03726">
    <property type="entry name" value="PNPase"/>
    <property type="match status" value="1"/>
</dbReference>
<evidence type="ECO:0000313" key="11">
    <source>
        <dbReference type="EMBL" id="MCF2652726.1"/>
    </source>
</evidence>
<feature type="region of interest" description="Disordered" evidence="9">
    <location>
        <begin position="701"/>
        <end position="728"/>
    </location>
</feature>
<dbReference type="InterPro" id="IPR020568">
    <property type="entry name" value="Ribosomal_Su5_D2-typ_SF"/>
</dbReference>
<dbReference type="EMBL" id="JAFBIT010000002">
    <property type="protein sequence ID" value="MCF2652726.1"/>
    <property type="molecule type" value="Genomic_DNA"/>
</dbReference>
<feature type="compositionally biased region" description="Basic and acidic residues" evidence="9">
    <location>
        <begin position="706"/>
        <end position="728"/>
    </location>
</feature>
<dbReference type="InterPro" id="IPR036345">
    <property type="entry name" value="ExoRNase_PH_dom2_sf"/>
</dbReference>
<dbReference type="PROSITE" id="PS50126">
    <property type="entry name" value="S1"/>
    <property type="match status" value="1"/>
</dbReference>
<proteinExistence type="inferred from homology"/>
<evidence type="ECO:0000259" key="10">
    <source>
        <dbReference type="PROSITE" id="PS50126"/>
    </source>
</evidence>
<dbReference type="Pfam" id="PF00013">
    <property type="entry name" value="KH_1"/>
    <property type="match status" value="1"/>
</dbReference>
<dbReference type="InterPro" id="IPR001247">
    <property type="entry name" value="ExoRNase_PH_dom1"/>
</dbReference>
<comment type="cofactor">
    <cofactor evidence="8">
        <name>Mg(2+)</name>
        <dbReference type="ChEBI" id="CHEBI:18420"/>
    </cofactor>
</comment>
<dbReference type="Gene3D" id="3.30.230.70">
    <property type="entry name" value="GHMP Kinase, N-terminal domain"/>
    <property type="match status" value="2"/>
</dbReference>
<dbReference type="InterPro" id="IPR012162">
    <property type="entry name" value="PNPase"/>
</dbReference>
<reference evidence="11 12" key="1">
    <citation type="submission" date="2020-12" db="EMBL/GenBank/DDBJ databases">
        <title>Whole genome sequences of gut porcine anaerobes.</title>
        <authorList>
            <person name="Kubasova T."/>
            <person name="Jahodarova E."/>
            <person name="Rychlik I."/>
        </authorList>
    </citation>
    <scope>NUCLEOTIDE SEQUENCE [LARGE SCALE GENOMIC DNA]</scope>
    <source>
        <strain evidence="11 12">An867</strain>
    </source>
</reference>
<dbReference type="SUPFAM" id="SSF46915">
    <property type="entry name" value="Polynucleotide phosphorylase/guanosine pentaphosphate synthase (PNPase/GPSI), domain 3"/>
    <property type="match status" value="1"/>
</dbReference>
<evidence type="ECO:0000256" key="3">
    <source>
        <dbReference type="ARBA" id="ARBA00022679"/>
    </source>
</evidence>
<dbReference type="SUPFAM" id="SSF54211">
    <property type="entry name" value="Ribosomal protein S5 domain 2-like"/>
    <property type="match status" value="2"/>
</dbReference>
<comment type="subcellular location">
    <subcellularLocation>
        <location evidence="8">Cytoplasm</location>
    </subcellularLocation>
</comment>
<dbReference type="InterPro" id="IPR015847">
    <property type="entry name" value="ExoRNase_PH_dom2"/>
</dbReference>
<dbReference type="PIRSF" id="PIRSF005499">
    <property type="entry name" value="PNPase"/>
    <property type="match status" value="1"/>
</dbReference>
<dbReference type="InterPro" id="IPR004087">
    <property type="entry name" value="KH_dom"/>
</dbReference>
<dbReference type="Pfam" id="PF03725">
    <property type="entry name" value="RNase_PH_C"/>
    <property type="match status" value="1"/>
</dbReference>
<keyword evidence="2 8" id="KW-0963">Cytoplasm</keyword>
<sequence length="728" mass="80755">MFEKFRVFETEFAGRPLKVETGKMAQLANGECLVRYGETTIHVAATAAAKPRDGIDFFPLSVDFEEKLYSVGKIPGSFLKREGRPTDKAILVCRMIDRPIRPLFPKDMRNDVSIVCTVMSVDPDCSPEIAALVGTSIALSISDIPWNGPISGVSVGLVEGKFVINPTAEQRKVSEMAVTVASTSERIAMIEAGANEVSDEDMFDGIMAGHAENQKIIEFIKGIQAEIGKEKFSYPSNEPDEEMFEAVKEFAIEDVRAALDTDDKTVRDERLKPVYEKVHEHFDELYPDEAAKIDECLYKTQKFVVRRWLLDEQKRVDGRGMDEIRPLAAEVGILPRVHGSGLFTRGQTQVLTVATLGSTRDNQLLDGIDEEESKRYIHHYNFPSYSVGETKPSRGPGRREVGHGALAERALLPVIPSVEEFPYTIRLVSEVLSSNGSTSQGSVCGSTLALMDAGVPIKAPVAGISCGLITEGERWMTMVDIQGLEDFFGDMDFKVAGTKKGITAIQMDLKIKGLTPEIIKEAFAKTHKARNYILDEIMLPVIPEPRPELSKYAPKMLSTIVPVDKIREVIGSGGKVIQKICAECEVTIDIEDDGHCYVAGIDIEKCRRAMDIIDTIVNDPEPGSYYSGRVTRIMDFGAFVEIAPGKEGLVHISHLDIKRTENVTDVVNIGDIIKVKVLEIDDKGRLNLSRRDALIDLDGAVPENTLSDKPRRERSDRPRSDRPRRDRR</sequence>
<dbReference type="PANTHER" id="PTHR11252:SF0">
    <property type="entry name" value="POLYRIBONUCLEOTIDE NUCLEOTIDYLTRANSFERASE 1, MITOCHONDRIAL"/>
    <property type="match status" value="1"/>
</dbReference>
<dbReference type="NCBIfam" id="NF008805">
    <property type="entry name" value="PRK11824.1"/>
    <property type="match status" value="1"/>
</dbReference>
<dbReference type="CDD" id="cd04472">
    <property type="entry name" value="S1_PNPase"/>
    <property type="match status" value="1"/>
</dbReference>
<evidence type="ECO:0000256" key="7">
    <source>
        <dbReference type="ARBA" id="ARBA00022884"/>
    </source>
</evidence>
<organism evidence="11 12">
    <name type="scientific">Anaeromassilibacillus senegalensis</name>
    <dbReference type="NCBI Taxonomy" id="1673717"/>
    <lineage>
        <taxon>Bacteria</taxon>
        <taxon>Bacillati</taxon>
        <taxon>Bacillota</taxon>
        <taxon>Clostridia</taxon>
        <taxon>Eubacteriales</taxon>
        <taxon>Acutalibacteraceae</taxon>
        <taxon>Anaeromassilibacillus</taxon>
    </lineage>
</organism>
<keyword evidence="5 8" id="KW-0479">Metal-binding</keyword>
<dbReference type="EC" id="2.7.7.8" evidence="8"/>
<comment type="catalytic activity">
    <reaction evidence="8">
        <text>RNA(n+1) + phosphate = RNA(n) + a ribonucleoside 5'-diphosphate</text>
        <dbReference type="Rhea" id="RHEA:22096"/>
        <dbReference type="Rhea" id="RHEA-COMP:14527"/>
        <dbReference type="Rhea" id="RHEA-COMP:17342"/>
        <dbReference type="ChEBI" id="CHEBI:43474"/>
        <dbReference type="ChEBI" id="CHEBI:57930"/>
        <dbReference type="ChEBI" id="CHEBI:140395"/>
        <dbReference type="EC" id="2.7.7.8"/>
    </reaction>
</comment>
<dbReference type="PANTHER" id="PTHR11252">
    <property type="entry name" value="POLYRIBONUCLEOTIDE NUCLEOTIDYLTRANSFERASE"/>
    <property type="match status" value="1"/>
</dbReference>
<dbReference type="InterPro" id="IPR036612">
    <property type="entry name" value="KH_dom_type_1_sf"/>
</dbReference>
<comment type="caution">
    <text evidence="11">The sequence shown here is derived from an EMBL/GenBank/DDBJ whole genome shotgun (WGS) entry which is preliminary data.</text>
</comment>
<dbReference type="InterPro" id="IPR004088">
    <property type="entry name" value="KH_dom_type_1"/>
</dbReference>
<dbReference type="SUPFAM" id="SSF54791">
    <property type="entry name" value="Eukaryotic type KH-domain (KH-domain type I)"/>
    <property type="match status" value="1"/>
</dbReference>
<evidence type="ECO:0000256" key="5">
    <source>
        <dbReference type="ARBA" id="ARBA00022723"/>
    </source>
</evidence>
<comment type="similarity">
    <text evidence="1 8">Belongs to the polyribonucleotide nucleotidyltransferase family.</text>
</comment>
<dbReference type="Proteomes" id="UP001299220">
    <property type="component" value="Unassembled WGS sequence"/>
</dbReference>
<keyword evidence="6 8" id="KW-0460">Magnesium</keyword>
<dbReference type="Gene3D" id="2.40.50.140">
    <property type="entry name" value="Nucleic acid-binding proteins"/>
    <property type="match status" value="1"/>
</dbReference>
<feature type="domain" description="S1 motif" evidence="10">
    <location>
        <begin position="623"/>
        <end position="691"/>
    </location>
</feature>
<keyword evidence="4 8" id="KW-0548">Nucleotidyltransferase</keyword>
<dbReference type="HAMAP" id="MF_01595">
    <property type="entry name" value="PNPase"/>
    <property type="match status" value="1"/>
</dbReference>
<dbReference type="PROSITE" id="PS50084">
    <property type="entry name" value="KH_TYPE_1"/>
    <property type="match status" value="1"/>
</dbReference>
<dbReference type="GO" id="GO:0004654">
    <property type="term" value="F:polyribonucleotide nucleotidyltransferase activity"/>
    <property type="evidence" value="ECO:0007669"/>
    <property type="project" value="UniProtKB-EC"/>
</dbReference>
<dbReference type="Gene3D" id="3.30.1370.10">
    <property type="entry name" value="K Homology domain, type 1"/>
    <property type="match status" value="1"/>
</dbReference>
<dbReference type="RefSeq" id="WP_235323756.1">
    <property type="nucleotide sequence ID" value="NZ_JAFBIT010000002.1"/>
</dbReference>
<accession>A0ABS9CQU1</accession>
<dbReference type="InterPro" id="IPR003029">
    <property type="entry name" value="S1_domain"/>
</dbReference>
<evidence type="ECO:0000256" key="8">
    <source>
        <dbReference type="HAMAP-Rule" id="MF_01595"/>
    </source>
</evidence>
<dbReference type="InterPro" id="IPR015848">
    <property type="entry name" value="PNPase_PH_RNA-bd_bac/org-type"/>
</dbReference>
<evidence type="ECO:0000256" key="2">
    <source>
        <dbReference type="ARBA" id="ARBA00022490"/>
    </source>
</evidence>
<evidence type="ECO:0000256" key="6">
    <source>
        <dbReference type="ARBA" id="ARBA00022842"/>
    </source>
</evidence>
<feature type="binding site" evidence="8">
    <location>
        <position position="492"/>
    </location>
    <ligand>
        <name>Mg(2+)</name>
        <dbReference type="ChEBI" id="CHEBI:18420"/>
    </ligand>
</feature>
<dbReference type="Pfam" id="PF00575">
    <property type="entry name" value="S1"/>
    <property type="match status" value="1"/>
</dbReference>